<evidence type="ECO:0000256" key="1">
    <source>
        <dbReference type="ARBA" id="ARBA00001163"/>
    </source>
</evidence>
<evidence type="ECO:0000256" key="4">
    <source>
        <dbReference type="ARBA" id="ARBA00022631"/>
    </source>
</evidence>
<dbReference type="GO" id="GO:0019628">
    <property type="term" value="P:urate catabolic process"/>
    <property type="evidence" value="ECO:0007669"/>
    <property type="project" value="TreeGrafter"/>
</dbReference>
<evidence type="ECO:0000256" key="5">
    <source>
        <dbReference type="ARBA" id="ARBA00022793"/>
    </source>
</evidence>
<dbReference type="EC" id="4.1.1.97" evidence="3"/>
<dbReference type="PANTHER" id="PTHR43466">
    <property type="entry name" value="2-OXO-4-HYDROXY-4-CARBOXY-5-UREIDOIMIDAZOLINE DECARBOXYLASE-RELATED"/>
    <property type="match status" value="1"/>
</dbReference>
<evidence type="ECO:0000256" key="7">
    <source>
        <dbReference type="SAM" id="MobiDB-lite"/>
    </source>
</evidence>
<dbReference type="Pfam" id="PF09349">
    <property type="entry name" value="OHCU_decarbox"/>
    <property type="match status" value="1"/>
</dbReference>
<dbReference type="NCBIfam" id="NF010372">
    <property type="entry name" value="PRK13798.1"/>
    <property type="match status" value="1"/>
</dbReference>
<proteinExistence type="predicted"/>
<dbReference type="SUPFAM" id="SSF158694">
    <property type="entry name" value="UraD-Like"/>
    <property type="match status" value="1"/>
</dbReference>
<dbReference type="RefSeq" id="WP_113693515.1">
    <property type="nucleotide sequence ID" value="NZ_CP015163.1"/>
</dbReference>
<dbReference type="EMBL" id="CP015163">
    <property type="protein sequence ID" value="AXB44274.1"/>
    <property type="molecule type" value="Genomic_DNA"/>
</dbReference>
<dbReference type="InterPro" id="IPR018020">
    <property type="entry name" value="OHCU_decarboxylase"/>
</dbReference>
<evidence type="ECO:0000313" key="9">
    <source>
        <dbReference type="EMBL" id="AXB44274.1"/>
    </source>
</evidence>
<dbReference type="Gene3D" id="1.10.3330.10">
    <property type="entry name" value="Oxo-4-hydroxy-4-carboxy-5-ureidoimidazoline decarboxylase"/>
    <property type="match status" value="1"/>
</dbReference>
<keyword evidence="10" id="KW-1185">Reference proteome</keyword>
<gene>
    <name evidence="9" type="ORF">A4R43_18565</name>
</gene>
<feature type="region of interest" description="Disordered" evidence="7">
    <location>
        <begin position="63"/>
        <end position="90"/>
    </location>
</feature>
<accession>A0A344L8A0</accession>
<dbReference type="AlphaFoldDB" id="A0A344L8A0"/>
<keyword evidence="6" id="KW-0456">Lyase</keyword>
<dbReference type="InterPro" id="IPR017595">
    <property type="entry name" value="OHCU_decarboxylase-2"/>
</dbReference>
<evidence type="ECO:0000259" key="8">
    <source>
        <dbReference type="Pfam" id="PF09349"/>
    </source>
</evidence>
<evidence type="ECO:0000256" key="2">
    <source>
        <dbReference type="ARBA" id="ARBA00004754"/>
    </source>
</evidence>
<sequence>MTVDLAGFNEATTTEARDLLLSCLAVPRWADAVLAARPYADRESLLDTAAKAADPLTDDEVHRAIADHPRIGEKPAGQGTSADWSRSEQSGVDDQAAAEFRAANAAYEARFGWVYLVCASGRSGAELLADLKSRMDNDPAEEIGVAGRELSKIAVLRLGKAVA</sequence>
<evidence type="ECO:0000313" key="10">
    <source>
        <dbReference type="Proteomes" id="UP000250434"/>
    </source>
</evidence>
<dbReference type="GO" id="GO:0006144">
    <property type="term" value="P:purine nucleobase metabolic process"/>
    <property type="evidence" value="ECO:0007669"/>
    <property type="project" value="UniProtKB-KW"/>
</dbReference>
<keyword evidence="5" id="KW-0210">Decarboxylase</keyword>
<dbReference type="GO" id="GO:0051997">
    <property type="term" value="F:2-oxo-4-hydroxy-4-carboxy-5-ureidoimidazoline decarboxylase activity"/>
    <property type="evidence" value="ECO:0007669"/>
    <property type="project" value="UniProtKB-EC"/>
</dbReference>
<comment type="catalytic activity">
    <reaction evidence="1">
        <text>5-hydroxy-2-oxo-4-ureido-2,5-dihydro-1H-imidazole-5-carboxylate + H(+) = (S)-allantoin + CO2</text>
        <dbReference type="Rhea" id="RHEA:26301"/>
        <dbReference type="ChEBI" id="CHEBI:15378"/>
        <dbReference type="ChEBI" id="CHEBI:15678"/>
        <dbReference type="ChEBI" id="CHEBI:16526"/>
        <dbReference type="ChEBI" id="CHEBI:58639"/>
        <dbReference type="EC" id="4.1.1.97"/>
    </reaction>
</comment>
<dbReference type="NCBIfam" id="TIGR03180">
    <property type="entry name" value="UraD_2"/>
    <property type="match status" value="1"/>
</dbReference>
<name>A0A344L8A0_9PSEU</name>
<dbReference type="InterPro" id="IPR036778">
    <property type="entry name" value="OHCU_decarboxylase_sf"/>
</dbReference>
<reference evidence="9 10" key="1">
    <citation type="submission" date="2016-04" db="EMBL/GenBank/DDBJ databases">
        <title>Complete genome sequence and analysis of deep-sea sediment isolate, Amycolatopsis sp. WP1.</title>
        <authorList>
            <person name="Wang H."/>
            <person name="Chen S."/>
            <person name="Wu Q."/>
        </authorList>
    </citation>
    <scope>NUCLEOTIDE SEQUENCE [LARGE SCALE GENOMIC DNA]</scope>
    <source>
        <strain evidence="9 10">WP1</strain>
    </source>
</reference>
<comment type="pathway">
    <text evidence="2">Purine metabolism; urate degradation; (S)-allantoin from urate: step 3/3.</text>
</comment>
<protein>
    <recommendedName>
        <fullName evidence="3">2-oxo-4-hydroxy-4-carboxy-5-ureidoimidazoline decarboxylase</fullName>
        <ecNumber evidence="3">4.1.1.97</ecNumber>
    </recommendedName>
</protein>
<dbReference type="PANTHER" id="PTHR43466:SF1">
    <property type="entry name" value="2-OXO-4-HYDROXY-4-CARBOXY-5-UREIDOIMIDAZOLINE DECARBOXYLASE-RELATED"/>
    <property type="match status" value="1"/>
</dbReference>
<feature type="compositionally biased region" description="Polar residues" evidence="7">
    <location>
        <begin position="78"/>
        <end position="90"/>
    </location>
</feature>
<dbReference type="Proteomes" id="UP000250434">
    <property type="component" value="Chromosome"/>
</dbReference>
<organism evidence="9 10">
    <name type="scientific">Amycolatopsis albispora</name>
    <dbReference type="NCBI Taxonomy" id="1804986"/>
    <lineage>
        <taxon>Bacteria</taxon>
        <taxon>Bacillati</taxon>
        <taxon>Actinomycetota</taxon>
        <taxon>Actinomycetes</taxon>
        <taxon>Pseudonocardiales</taxon>
        <taxon>Pseudonocardiaceae</taxon>
        <taxon>Amycolatopsis</taxon>
    </lineage>
</organism>
<feature type="domain" description="Oxo-4-hydroxy-4-carboxy-5-ureidoimidazoline decarboxylase" evidence="8">
    <location>
        <begin position="9"/>
        <end position="158"/>
    </location>
</feature>
<evidence type="ECO:0000256" key="6">
    <source>
        <dbReference type="ARBA" id="ARBA00023239"/>
    </source>
</evidence>
<feature type="compositionally biased region" description="Basic and acidic residues" evidence="7">
    <location>
        <begin position="63"/>
        <end position="73"/>
    </location>
</feature>
<dbReference type="KEGG" id="aab:A4R43_18565"/>
<evidence type="ECO:0000256" key="3">
    <source>
        <dbReference type="ARBA" id="ARBA00012257"/>
    </source>
</evidence>
<dbReference type="OrthoDB" id="5243781at2"/>
<keyword evidence="4" id="KW-0659">Purine metabolism</keyword>